<protein>
    <submittedName>
        <fullName evidence="1">Uncharacterized protein</fullName>
    </submittedName>
</protein>
<organism evidence="1 2">
    <name type="scientific">Erwinia phage Cronus</name>
    <dbReference type="NCBI Taxonomy" id="2163633"/>
    <lineage>
        <taxon>Viruses</taxon>
        <taxon>Duplodnaviria</taxon>
        <taxon>Heunggongvirae</taxon>
        <taxon>Uroviricota</taxon>
        <taxon>Caudoviricetes</taxon>
        <taxon>Pantevenvirales</taxon>
        <taxon>Straboviridae</taxon>
        <taxon>Tevenvirinae</taxon>
        <taxon>Risoevirus</taxon>
        <taxon>Risoevirus cronus</taxon>
        <taxon>Roskildevirus cronus</taxon>
    </lineage>
</organism>
<keyword evidence="2" id="KW-1185">Reference proteome</keyword>
<reference evidence="1" key="1">
    <citation type="submission" date="2018-03" db="EMBL/GenBank/DDBJ databases">
        <title>Phage therapy in agriculture - a green tech approach to combat plant pathogenic bacteria.</title>
        <authorList>
            <person name="Carstens A.B."/>
            <person name="Djurhuus A.M."/>
            <person name="Hansen L.H."/>
        </authorList>
    </citation>
    <scope>NUCLEOTIDE SEQUENCE [LARGE SCALE GENOMIC DNA]</scope>
</reference>
<dbReference type="RefSeq" id="YP_010095179.1">
    <property type="nucleotide sequence ID" value="NC_055743.1"/>
</dbReference>
<evidence type="ECO:0000313" key="1">
    <source>
        <dbReference type="EMBL" id="AWD90380.1"/>
    </source>
</evidence>
<dbReference type="Proteomes" id="UP000246316">
    <property type="component" value="Segment"/>
</dbReference>
<name>A0A2S1GLX2_9CAUD</name>
<accession>A0A2S1GLX2</accession>
<sequence>MATSDLTAIYDLCALIERKKEFLFIVFPGEDPNVVGIDVRDYENEDALDGGWFTIEEAEEFLMNYLEETK</sequence>
<dbReference type="GeneID" id="65112813"/>
<dbReference type="EMBL" id="MH059636">
    <property type="protein sequence ID" value="AWD90380.1"/>
    <property type="molecule type" value="Genomic_DNA"/>
</dbReference>
<proteinExistence type="predicted"/>
<evidence type="ECO:0000313" key="2">
    <source>
        <dbReference type="Proteomes" id="UP000246316"/>
    </source>
</evidence>
<dbReference type="KEGG" id="vg:65112813"/>